<reference evidence="1 2" key="1">
    <citation type="journal article" date="2015" name="Genome Announc.">
        <title>Expanding the biotechnology potential of lactobacilli through comparative genomics of 213 strains and associated genera.</title>
        <authorList>
            <person name="Sun Z."/>
            <person name="Harris H.M."/>
            <person name="McCann A."/>
            <person name="Guo C."/>
            <person name="Argimon S."/>
            <person name="Zhang W."/>
            <person name="Yang X."/>
            <person name="Jeffery I.B."/>
            <person name="Cooney J.C."/>
            <person name="Kagawa T.F."/>
            <person name="Liu W."/>
            <person name="Song Y."/>
            <person name="Salvetti E."/>
            <person name="Wrobel A."/>
            <person name="Rasinkangas P."/>
            <person name="Parkhill J."/>
            <person name="Rea M.C."/>
            <person name="O'Sullivan O."/>
            <person name="Ritari J."/>
            <person name="Douillard F.P."/>
            <person name="Paul Ross R."/>
            <person name="Yang R."/>
            <person name="Briner A.E."/>
            <person name="Felis G.E."/>
            <person name="de Vos W.M."/>
            <person name="Barrangou R."/>
            <person name="Klaenhammer T.R."/>
            <person name="Caufield P.W."/>
            <person name="Cui Y."/>
            <person name="Zhang H."/>
            <person name="O'Toole P.W."/>
        </authorList>
    </citation>
    <scope>NUCLEOTIDE SEQUENCE [LARGE SCALE GENOMIC DNA]</scope>
    <source>
        <strain evidence="1 2">JCM 15530</strain>
    </source>
</reference>
<name>A0A0R1HXR1_9LACO</name>
<evidence type="ECO:0000313" key="2">
    <source>
        <dbReference type="Proteomes" id="UP000050911"/>
    </source>
</evidence>
<accession>A0A0R1HXR1</accession>
<dbReference type="Proteomes" id="UP000050911">
    <property type="component" value="Unassembled WGS sequence"/>
</dbReference>
<sequence length="186" mass="20061">MGLIIGNTLIWDSGINPGTKIFEKERFFMHGSEYLGNASLPDNAISGPNIKLSSTFDKLDGGLELSISGMAITDYTNFYKYVPFTNPPNKTKAGSAIIWSDRDDIKFLFKTSINLTKQQLQTHAIVSLIEVSKFGVGVVAGAKIQSIGTDTLTFLSNYSGGSGKSTCIYTGTDGNGYIDIDSITAY</sequence>
<organism evidence="1 2">
    <name type="scientific">Secundilactobacillus kimchicus JCM 15530</name>
    <dbReference type="NCBI Taxonomy" id="1302272"/>
    <lineage>
        <taxon>Bacteria</taxon>
        <taxon>Bacillati</taxon>
        <taxon>Bacillota</taxon>
        <taxon>Bacilli</taxon>
        <taxon>Lactobacillales</taxon>
        <taxon>Lactobacillaceae</taxon>
        <taxon>Secundilactobacillus</taxon>
    </lineage>
</organism>
<comment type="caution">
    <text evidence="1">The sequence shown here is derived from an EMBL/GenBank/DDBJ whole genome shotgun (WGS) entry which is preliminary data.</text>
</comment>
<keyword evidence="2" id="KW-1185">Reference proteome</keyword>
<dbReference type="EMBL" id="AZCX01000004">
    <property type="protein sequence ID" value="KRK48202.1"/>
    <property type="molecule type" value="Genomic_DNA"/>
</dbReference>
<dbReference type="STRING" id="1302272.FC96_GL001941"/>
<dbReference type="RefSeq" id="WP_054660842.1">
    <property type="nucleotide sequence ID" value="NZ_AZCX01000004.1"/>
</dbReference>
<gene>
    <name evidence="1" type="ORF">FC96_GL001941</name>
</gene>
<evidence type="ECO:0000313" key="1">
    <source>
        <dbReference type="EMBL" id="KRK48202.1"/>
    </source>
</evidence>
<dbReference type="PATRIC" id="fig|1302272.5.peg.1979"/>
<protein>
    <submittedName>
        <fullName evidence="1">Uncharacterized protein</fullName>
    </submittedName>
</protein>
<dbReference type="AlphaFoldDB" id="A0A0R1HXR1"/>
<proteinExistence type="predicted"/>